<accession>A0A8S0SBJ4</accession>
<dbReference type="EMBL" id="CACTIH010004035">
    <property type="protein sequence ID" value="CAA2988915.1"/>
    <property type="molecule type" value="Genomic_DNA"/>
</dbReference>
<organism evidence="2 3">
    <name type="scientific">Olea europaea subsp. europaea</name>
    <dbReference type="NCBI Taxonomy" id="158383"/>
    <lineage>
        <taxon>Eukaryota</taxon>
        <taxon>Viridiplantae</taxon>
        <taxon>Streptophyta</taxon>
        <taxon>Embryophyta</taxon>
        <taxon>Tracheophyta</taxon>
        <taxon>Spermatophyta</taxon>
        <taxon>Magnoliopsida</taxon>
        <taxon>eudicotyledons</taxon>
        <taxon>Gunneridae</taxon>
        <taxon>Pentapetalae</taxon>
        <taxon>asterids</taxon>
        <taxon>lamiids</taxon>
        <taxon>Lamiales</taxon>
        <taxon>Oleaceae</taxon>
        <taxon>Oleeae</taxon>
        <taxon>Olea</taxon>
    </lineage>
</organism>
<evidence type="ECO:0000256" key="1">
    <source>
        <dbReference type="SAM" id="MobiDB-lite"/>
    </source>
</evidence>
<keyword evidence="3" id="KW-1185">Reference proteome</keyword>
<dbReference type="AlphaFoldDB" id="A0A8S0SBJ4"/>
<proteinExistence type="predicted"/>
<evidence type="ECO:0000313" key="2">
    <source>
        <dbReference type="EMBL" id="CAA2988915.1"/>
    </source>
</evidence>
<dbReference type="Proteomes" id="UP000594638">
    <property type="component" value="Unassembled WGS sequence"/>
</dbReference>
<feature type="compositionally biased region" description="Polar residues" evidence="1">
    <location>
        <begin position="46"/>
        <end position="68"/>
    </location>
</feature>
<evidence type="ECO:0000313" key="3">
    <source>
        <dbReference type="Proteomes" id="UP000594638"/>
    </source>
</evidence>
<comment type="caution">
    <text evidence="2">The sequence shown here is derived from an EMBL/GenBank/DDBJ whole genome shotgun (WGS) entry which is preliminary data.</text>
</comment>
<reference evidence="2 3" key="1">
    <citation type="submission" date="2019-12" db="EMBL/GenBank/DDBJ databases">
        <authorList>
            <person name="Alioto T."/>
            <person name="Alioto T."/>
            <person name="Gomez Garrido J."/>
        </authorList>
    </citation>
    <scope>NUCLEOTIDE SEQUENCE [LARGE SCALE GENOMIC DNA]</scope>
</reference>
<dbReference type="Gramene" id="OE9A068456T2">
    <property type="protein sequence ID" value="OE9A068456C2"/>
    <property type="gene ID" value="OE9A068456"/>
</dbReference>
<sequence>MMACVRHFRSWRTSLQTMKGATRAIKDWIKSQAAELRSSRSSSGSNVLSQPTTHLQRQCTNSKNTVSVSVLDPKSSNRKDAPRKLRRKSPLESTSKKAKATSTKCKGKRPALGRADMEEDASVLQESEQLQYSQPTPFSYSQLLFGDVGSQVFTQQLPSSTNVIFNSQATSSPCFDQIVSQDHSTLQTTSPIINQ</sequence>
<gene>
    <name evidence="2" type="ORF">OLEA9_A068456</name>
</gene>
<name>A0A8S0SBJ4_OLEEU</name>
<protein>
    <submittedName>
        <fullName evidence="2">Uncharacterized protein</fullName>
    </submittedName>
</protein>
<feature type="region of interest" description="Disordered" evidence="1">
    <location>
        <begin position="36"/>
        <end position="131"/>
    </location>
</feature>